<evidence type="ECO:0000256" key="2">
    <source>
        <dbReference type="SAM" id="Phobius"/>
    </source>
</evidence>
<evidence type="ECO:0000313" key="3">
    <source>
        <dbReference type="Proteomes" id="UP000095280"/>
    </source>
</evidence>
<reference evidence="4" key="1">
    <citation type="submission" date="2016-11" db="UniProtKB">
        <authorList>
            <consortium name="WormBaseParasite"/>
        </authorList>
    </citation>
    <scope>IDENTIFICATION</scope>
</reference>
<feature type="region of interest" description="Disordered" evidence="1">
    <location>
        <begin position="346"/>
        <end position="381"/>
    </location>
</feature>
<accession>A0A1I8FE61</accession>
<dbReference type="AlphaFoldDB" id="A0A1I8FE61"/>
<proteinExistence type="predicted"/>
<name>A0A1I8FE61_9PLAT</name>
<dbReference type="Proteomes" id="UP000095280">
    <property type="component" value="Unplaced"/>
</dbReference>
<evidence type="ECO:0000313" key="4">
    <source>
        <dbReference type="WBParaSite" id="maker-unitig_31271-snap-gene-0.2-mRNA-1"/>
    </source>
</evidence>
<keyword evidence="2" id="KW-0812">Transmembrane</keyword>
<dbReference type="WBParaSite" id="maker-unitig_31271-snap-gene-0.2-mRNA-1">
    <property type="protein sequence ID" value="maker-unitig_31271-snap-gene-0.2-mRNA-1"/>
    <property type="gene ID" value="maker-unitig_31271-snap-gene-0.2"/>
</dbReference>
<keyword evidence="2" id="KW-1133">Transmembrane helix</keyword>
<organism evidence="3 4">
    <name type="scientific">Macrostomum lignano</name>
    <dbReference type="NCBI Taxonomy" id="282301"/>
    <lineage>
        <taxon>Eukaryota</taxon>
        <taxon>Metazoa</taxon>
        <taxon>Spiralia</taxon>
        <taxon>Lophotrochozoa</taxon>
        <taxon>Platyhelminthes</taxon>
        <taxon>Rhabditophora</taxon>
        <taxon>Macrostomorpha</taxon>
        <taxon>Macrostomida</taxon>
        <taxon>Macrostomidae</taxon>
        <taxon>Macrostomum</taxon>
    </lineage>
</organism>
<feature type="compositionally biased region" description="Pro residues" evidence="1">
    <location>
        <begin position="365"/>
        <end position="381"/>
    </location>
</feature>
<keyword evidence="3" id="KW-1185">Reference proteome</keyword>
<feature type="compositionally biased region" description="Low complexity" evidence="1">
    <location>
        <begin position="346"/>
        <end position="358"/>
    </location>
</feature>
<protein>
    <submittedName>
        <fullName evidence="4">GPS domain-containing protein</fullName>
    </submittedName>
</protein>
<evidence type="ECO:0000256" key="1">
    <source>
        <dbReference type="SAM" id="MobiDB-lite"/>
    </source>
</evidence>
<feature type="transmembrane region" description="Helical" evidence="2">
    <location>
        <begin position="194"/>
        <end position="215"/>
    </location>
</feature>
<sequence>SVQAKRRVATKSERLFTAAALPVSIPTPHSRRAYWRALSTLPPLQQSAMSFLELRRVVLLLLSASTALPQQLAALAAPPRLVAALEGALTADDATAVSLCAGVASASVAVLPDDAGLQLRVNLRDCRQPPSSQPREPSGSVETAVVELVNRTGGWAGNDSHFYFVHNPNGSARKDSEGADADSNRPPITFKQSVVFAVCGAIIAAFFLVAAVMRFRNRLKKKLHKRRRQMEKELQSLRKKSIECRLSEAAAASRSRNSAVAEPPFFIVDFASLDNVQELDAMSNPSESGDLDRSSLTQSEEFAQGAAVAVTTAPAAAAASIAADSNSSPEQSFVIPAYSAQRATLASPECSSSCSATSDSHEHQQPPPPPAAEPPMPPRHR</sequence>
<keyword evidence="2" id="KW-0472">Membrane</keyword>